<evidence type="ECO:0000256" key="1">
    <source>
        <dbReference type="ARBA" id="ARBA00023268"/>
    </source>
</evidence>
<dbReference type="FunFam" id="3.30.70.270:FF:000020">
    <property type="entry name" value="Transposon Tf2-6 polyprotein-like Protein"/>
    <property type="match status" value="1"/>
</dbReference>
<accession>A0A225WD87</accession>
<protein>
    <submittedName>
        <fullName evidence="4">Pol Polyprotein</fullName>
    </submittedName>
</protein>
<dbReference type="GO" id="GO:0003824">
    <property type="term" value="F:catalytic activity"/>
    <property type="evidence" value="ECO:0007669"/>
    <property type="project" value="UniProtKB-KW"/>
</dbReference>
<name>A0A225WD87_9STRA</name>
<comment type="caution">
    <text evidence="4">The sequence shown here is derived from an EMBL/GenBank/DDBJ whole genome shotgun (WGS) entry which is preliminary data.</text>
</comment>
<dbReference type="InterPro" id="IPR000477">
    <property type="entry name" value="RT_dom"/>
</dbReference>
<organism evidence="4 5">
    <name type="scientific">Phytophthora megakarya</name>
    <dbReference type="NCBI Taxonomy" id="4795"/>
    <lineage>
        <taxon>Eukaryota</taxon>
        <taxon>Sar</taxon>
        <taxon>Stramenopiles</taxon>
        <taxon>Oomycota</taxon>
        <taxon>Peronosporomycetes</taxon>
        <taxon>Peronosporales</taxon>
        <taxon>Peronosporaceae</taxon>
        <taxon>Phytophthora</taxon>
    </lineage>
</organism>
<keyword evidence="5" id="KW-1185">Reference proteome</keyword>
<dbReference type="Gene3D" id="3.10.10.10">
    <property type="entry name" value="HIV Type 1 Reverse Transcriptase, subunit A, domain 1"/>
    <property type="match status" value="1"/>
</dbReference>
<dbReference type="PANTHER" id="PTHR37984">
    <property type="entry name" value="PROTEIN CBG26694"/>
    <property type="match status" value="1"/>
</dbReference>
<dbReference type="STRING" id="4795.A0A225WD87"/>
<keyword evidence="1" id="KW-0511">Multifunctional enzyme</keyword>
<feature type="domain" description="Reverse transcriptase" evidence="2">
    <location>
        <begin position="3"/>
        <end position="136"/>
    </location>
</feature>
<dbReference type="InterPro" id="IPR050951">
    <property type="entry name" value="Retrovirus_Pol_polyprotein"/>
</dbReference>
<sequence>MGRKLNQFLQRNHYPSKDVKEMVRSVEQPKYKPVFDVPVSYYTRVLARKSRAGTAITTPLGKFVFVRLPMGVSTAPDEFQACMDEKLGDQEYVHVYLDDIIITSSPFAEHLEHLAYLGYQLTNNGIEALPNKAAAINAIAQPRNRREVRGFVGMANFYGDMIPRRAELLAPLTRLTSPTQTFQWTSTKNEAFETVKSALAKRVLLAFRSHGHPFHVFTDAFKLQLGAVITMDKKPLAYWSKKCNNAHTAYPANRLGLLSILLLLREYRSMLLGQELHLHTDHLNFTYSTFHDVHRMRWRLEIEEFSPIFHYIPGSNNVVTDALSRLPIADIDRSKLEEKAPPQTIAALAEAAVSELCPVDMRVVSGRQADAPTLGKTEAREIAGTVVQFHPVMKKVLVPKQL</sequence>
<dbReference type="InterPro" id="IPR043128">
    <property type="entry name" value="Rev_trsase/Diguanyl_cyclase"/>
</dbReference>
<dbReference type="AlphaFoldDB" id="A0A225WD87"/>
<dbReference type="Pfam" id="PF00078">
    <property type="entry name" value="RVT_1"/>
    <property type="match status" value="1"/>
</dbReference>
<evidence type="ECO:0000313" key="4">
    <source>
        <dbReference type="EMBL" id="OWZ14800.1"/>
    </source>
</evidence>
<feature type="domain" description="Reverse transcriptase/retrotransposon-derived protein RNase H-like" evidence="3">
    <location>
        <begin position="184"/>
        <end position="277"/>
    </location>
</feature>
<reference evidence="5" key="1">
    <citation type="submission" date="2017-03" db="EMBL/GenBank/DDBJ databases">
        <title>Phytopthora megakarya and P. palmivora, two closely related causual agents of cacao black pod achieved similar genome size and gene model numbers by different mechanisms.</title>
        <authorList>
            <person name="Ali S."/>
            <person name="Shao J."/>
            <person name="Larry D.J."/>
            <person name="Kronmiller B."/>
            <person name="Shen D."/>
            <person name="Strem M.D."/>
            <person name="Melnick R.L."/>
            <person name="Guiltinan M.J."/>
            <person name="Tyler B.M."/>
            <person name="Meinhardt L.W."/>
            <person name="Bailey B.A."/>
        </authorList>
    </citation>
    <scope>NUCLEOTIDE SEQUENCE [LARGE SCALE GENOMIC DNA]</scope>
    <source>
        <strain evidence="5">zdho120</strain>
    </source>
</reference>
<dbReference type="InterPro" id="IPR043502">
    <property type="entry name" value="DNA/RNA_pol_sf"/>
</dbReference>
<dbReference type="InterPro" id="IPR041577">
    <property type="entry name" value="RT_RNaseH_2"/>
</dbReference>
<dbReference type="SUPFAM" id="SSF56672">
    <property type="entry name" value="DNA/RNA polymerases"/>
    <property type="match status" value="1"/>
</dbReference>
<dbReference type="CDD" id="cd01647">
    <property type="entry name" value="RT_LTR"/>
    <property type="match status" value="1"/>
</dbReference>
<evidence type="ECO:0000313" key="5">
    <source>
        <dbReference type="Proteomes" id="UP000198211"/>
    </source>
</evidence>
<dbReference type="EMBL" id="NBNE01001258">
    <property type="protein sequence ID" value="OWZ14800.1"/>
    <property type="molecule type" value="Genomic_DNA"/>
</dbReference>
<evidence type="ECO:0000259" key="2">
    <source>
        <dbReference type="Pfam" id="PF00078"/>
    </source>
</evidence>
<evidence type="ECO:0000259" key="3">
    <source>
        <dbReference type="Pfam" id="PF17919"/>
    </source>
</evidence>
<gene>
    <name evidence="4" type="ORF">PHMEG_00011661</name>
</gene>
<dbReference type="PANTHER" id="PTHR37984:SF5">
    <property type="entry name" value="PROTEIN NYNRIN-LIKE"/>
    <property type="match status" value="1"/>
</dbReference>
<proteinExistence type="predicted"/>
<dbReference type="OrthoDB" id="110528at2759"/>
<dbReference type="Gene3D" id="3.30.70.270">
    <property type="match status" value="2"/>
</dbReference>
<dbReference type="Pfam" id="PF17919">
    <property type="entry name" value="RT_RNaseH_2"/>
    <property type="match status" value="1"/>
</dbReference>
<dbReference type="Proteomes" id="UP000198211">
    <property type="component" value="Unassembled WGS sequence"/>
</dbReference>